<accession>A0A7S3MVM5</accession>
<proteinExistence type="predicted"/>
<protein>
    <submittedName>
        <fullName evidence="2">Uncharacterized protein</fullName>
    </submittedName>
</protein>
<sequence>MSNSFGILFDKNTKDLTSILEEINNGFQHEVMEISPAIFNNMIITYSLEQQKHVIYYMYDDEDGVSLNFKAISAHPIFEEDCVFMALYEPPTQMFPGLTKDMLPSIGVVPRLDPNFKEGNIQQSNVDARLSFNEMLSHLTKVTNKQDDYIQYMENHKRSKKERTFGEITSIADFEKRCLDHEKGCAIGLIPAMDIIDYEKANYEQHVDTLQQLDDYSKLMPVYYSWVNVTCHPEWLKFFDIDPFQVPSVAFYIPDKNVVGKLIGKFDLETIQDHQEKFVRGKLPTWAPKSKPSQMVVEEHNCQAAIAEEQDSSNGIGEMTDEDKALEEEILREIMEEQAEREKKEAEESKRKKKSDKGKKKKGKKGKKGRKDEL</sequence>
<dbReference type="InterPro" id="IPR036249">
    <property type="entry name" value="Thioredoxin-like_sf"/>
</dbReference>
<organism evidence="2">
    <name type="scientific">Strombidium inclinatum</name>
    <dbReference type="NCBI Taxonomy" id="197538"/>
    <lineage>
        <taxon>Eukaryota</taxon>
        <taxon>Sar</taxon>
        <taxon>Alveolata</taxon>
        <taxon>Ciliophora</taxon>
        <taxon>Intramacronucleata</taxon>
        <taxon>Spirotrichea</taxon>
        <taxon>Oligotrichia</taxon>
        <taxon>Strombidiidae</taxon>
        <taxon>Strombidium</taxon>
    </lineage>
</organism>
<dbReference type="EMBL" id="HBIH01008812">
    <property type="protein sequence ID" value="CAE0323061.1"/>
    <property type="molecule type" value="Transcribed_RNA"/>
</dbReference>
<dbReference type="AlphaFoldDB" id="A0A7S3MVM5"/>
<gene>
    <name evidence="2" type="ORF">SINC0208_LOCUS3645</name>
</gene>
<feature type="compositionally biased region" description="Basic residues" evidence="1">
    <location>
        <begin position="351"/>
        <end position="374"/>
    </location>
</feature>
<evidence type="ECO:0000313" key="2">
    <source>
        <dbReference type="EMBL" id="CAE0323061.1"/>
    </source>
</evidence>
<reference evidence="2" key="1">
    <citation type="submission" date="2021-01" db="EMBL/GenBank/DDBJ databases">
        <authorList>
            <person name="Corre E."/>
            <person name="Pelletier E."/>
            <person name="Niang G."/>
            <person name="Scheremetjew M."/>
            <person name="Finn R."/>
            <person name="Kale V."/>
            <person name="Holt S."/>
            <person name="Cochrane G."/>
            <person name="Meng A."/>
            <person name="Brown T."/>
            <person name="Cohen L."/>
        </authorList>
    </citation>
    <scope>NUCLEOTIDE SEQUENCE</scope>
    <source>
        <strain evidence="2">S3</strain>
    </source>
</reference>
<name>A0A7S3MVM5_9SPIT</name>
<feature type="region of interest" description="Disordered" evidence="1">
    <location>
        <begin position="307"/>
        <end position="374"/>
    </location>
</feature>
<evidence type="ECO:0000256" key="1">
    <source>
        <dbReference type="SAM" id="MobiDB-lite"/>
    </source>
</evidence>
<feature type="compositionally biased region" description="Basic and acidic residues" evidence="1">
    <location>
        <begin position="327"/>
        <end position="350"/>
    </location>
</feature>
<dbReference type="SUPFAM" id="SSF52833">
    <property type="entry name" value="Thioredoxin-like"/>
    <property type="match status" value="1"/>
</dbReference>